<dbReference type="InterPro" id="IPR016130">
    <property type="entry name" value="Tyr_Pase_AS"/>
</dbReference>
<dbReference type="Proteomes" id="UP001143463">
    <property type="component" value="Unassembled WGS sequence"/>
</dbReference>
<dbReference type="InterPro" id="IPR026893">
    <property type="entry name" value="Tyr/Ser_Pase_IphP-type"/>
</dbReference>
<reference evidence="3" key="2">
    <citation type="submission" date="2023-01" db="EMBL/GenBank/DDBJ databases">
        <authorList>
            <person name="Sun Q."/>
            <person name="Evtushenko L."/>
        </authorList>
    </citation>
    <scope>NUCLEOTIDE SEQUENCE</scope>
    <source>
        <strain evidence="3">VKM Ac-1069</strain>
    </source>
</reference>
<accession>A0A9W6NXQ7</accession>
<dbReference type="InterPro" id="IPR029021">
    <property type="entry name" value="Prot-tyrosine_phosphatase-like"/>
</dbReference>
<evidence type="ECO:0000313" key="3">
    <source>
        <dbReference type="EMBL" id="GLL12911.1"/>
    </source>
</evidence>
<dbReference type="EMBL" id="BSFQ01000017">
    <property type="protein sequence ID" value="GLL12911.1"/>
    <property type="molecule type" value="Genomic_DNA"/>
</dbReference>
<dbReference type="GO" id="GO:0004721">
    <property type="term" value="F:phosphoprotein phosphatase activity"/>
    <property type="evidence" value="ECO:0007669"/>
    <property type="project" value="InterPro"/>
</dbReference>
<dbReference type="Gene3D" id="3.90.190.10">
    <property type="entry name" value="Protein tyrosine phosphatase superfamily"/>
    <property type="match status" value="1"/>
</dbReference>
<evidence type="ECO:0000313" key="4">
    <source>
        <dbReference type="Proteomes" id="UP001143463"/>
    </source>
</evidence>
<sequence>MVTDAAAVPTTSADRWLRFEGLSNIRDVGGLPLVDGGRTRTGVLLRSESLDHVTPGDVRQLVDGLGLRLILDLRTDREIAEHGETELARAGVETVQFTFIPESGRELPEVGDDVHPMVANYLGYLRDRGPNVVGAVRRLAAADGAALVHCAAGKDRTGTLVAMVLDAVGVEREAVVEDYALSATKIEAMFRRWTSLSGEEMPGPEEIDRHSPRAVAMEQVLATLDERDGGAAGWLQANGLTGDELTALRDRLV</sequence>
<dbReference type="PROSITE" id="PS50056">
    <property type="entry name" value="TYR_PHOSPHATASE_2"/>
    <property type="match status" value="1"/>
</dbReference>
<dbReference type="PROSITE" id="PS00383">
    <property type="entry name" value="TYR_PHOSPHATASE_1"/>
    <property type="match status" value="1"/>
</dbReference>
<dbReference type="SUPFAM" id="SSF52799">
    <property type="entry name" value="(Phosphotyrosine protein) phosphatases II"/>
    <property type="match status" value="1"/>
</dbReference>
<keyword evidence="4" id="KW-1185">Reference proteome</keyword>
<feature type="domain" description="Tyrosine specific protein phosphatases" evidence="2">
    <location>
        <begin position="130"/>
        <end position="165"/>
    </location>
</feature>
<name>A0A9W6NXQ7_9PSEU</name>
<protein>
    <submittedName>
        <fullName evidence="3">Protein-tyrosine-phosphatase</fullName>
    </submittedName>
</protein>
<dbReference type="InterPro" id="IPR000387">
    <property type="entry name" value="Tyr_Pase_dom"/>
</dbReference>
<evidence type="ECO:0000259" key="2">
    <source>
        <dbReference type="PROSITE" id="PS50056"/>
    </source>
</evidence>
<evidence type="ECO:0000256" key="1">
    <source>
        <dbReference type="ARBA" id="ARBA00009580"/>
    </source>
</evidence>
<gene>
    <name evidence="3" type="ORF">GCM10017577_40530</name>
</gene>
<reference evidence="3" key="1">
    <citation type="journal article" date="2014" name="Int. J. Syst. Evol. Microbiol.">
        <title>Complete genome sequence of Corynebacterium casei LMG S-19264T (=DSM 44701T), isolated from a smear-ripened cheese.</title>
        <authorList>
            <consortium name="US DOE Joint Genome Institute (JGI-PGF)"/>
            <person name="Walter F."/>
            <person name="Albersmeier A."/>
            <person name="Kalinowski J."/>
            <person name="Ruckert C."/>
        </authorList>
    </citation>
    <scope>NUCLEOTIDE SEQUENCE</scope>
    <source>
        <strain evidence="3">VKM Ac-1069</strain>
    </source>
</reference>
<dbReference type="Pfam" id="PF13350">
    <property type="entry name" value="Y_phosphatase3"/>
    <property type="match status" value="1"/>
</dbReference>
<organism evidence="3 4">
    <name type="scientific">Pseudonocardia halophobica</name>
    <dbReference type="NCBI Taxonomy" id="29401"/>
    <lineage>
        <taxon>Bacteria</taxon>
        <taxon>Bacillati</taxon>
        <taxon>Actinomycetota</taxon>
        <taxon>Actinomycetes</taxon>
        <taxon>Pseudonocardiales</taxon>
        <taxon>Pseudonocardiaceae</taxon>
        <taxon>Pseudonocardia</taxon>
    </lineage>
</organism>
<dbReference type="PANTHER" id="PTHR31126:SF1">
    <property type="entry name" value="TYROSINE SPECIFIC PROTEIN PHOSPHATASES DOMAIN-CONTAINING PROTEIN"/>
    <property type="match status" value="1"/>
</dbReference>
<comment type="caution">
    <text evidence="3">The sequence shown here is derived from an EMBL/GenBank/DDBJ whole genome shotgun (WGS) entry which is preliminary data.</text>
</comment>
<dbReference type="AlphaFoldDB" id="A0A9W6NXQ7"/>
<comment type="similarity">
    <text evidence="1">Belongs to the protein-tyrosine phosphatase family.</text>
</comment>
<dbReference type="PANTHER" id="PTHR31126">
    <property type="entry name" value="TYROSINE-PROTEIN PHOSPHATASE"/>
    <property type="match status" value="1"/>
</dbReference>
<proteinExistence type="inferred from homology"/>